<gene>
    <name evidence="4" type="ORF">MTR65_15110</name>
</gene>
<keyword evidence="5" id="KW-1185">Reference proteome</keyword>
<feature type="compositionally biased region" description="Low complexity" evidence="1">
    <location>
        <begin position="32"/>
        <end position="41"/>
    </location>
</feature>
<feature type="region of interest" description="Disordered" evidence="1">
    <location>
        <begin position="22"/>
        <end position="55"/>
    </location>
</feature>
<comment type="caution">
    <text evidence="4">The sequence shown here is derived from an EMBL/GenBank/DDBJ whole genome shotgun (WGS) entry which is preliminary data.</text>
</comment>
<evidence type="ECO:0000313" key="4">
    <source>
        <dbReference type="EMBL" id="MCJ1962023.1"/>
    </source>
</evidence>
<accession>A0ABT0AFP1</accession>
<name>A0ABT0AFP1_9SPHN</name>
<dbReference type="EMBL" id="JALHAT010000031">
    <property type="protein sequence ID" value="MCJ1962023.1"/>
    <property type="molecule type" value="Genomic_DNA"/>
</dbReference>
<reference evidence="4" key="1">
    <citation type="submission" date="2022-03" db="EMBL/GenBank/DDBJ databases">
        <title>Identification of a novel bacterium isolated from mangrove sediments.</title>
        <authorList>
            <person name="Pan X."/>
        </authorList>
    </citation>
    <scope>NUCLEOTIDE SEQUENCE</scope>
    <source>
        <strain evidence="4">B2637</strain>
    </source>
</reference>
<organism evidence="4 5">
    <name type="scientific">Novosphingobium mangrovi</name>
    <name type="common">ex Hu et al. 2023</name>
    <dbReference type="NCBI Taxonomy" id="2930094"/>
    <lineage>
        <taxon>Bacteria</taxon>
        <taxon>Pseudomonadati</taxon>
        <taxon>Pseudomonadota</taxon>
        <taxon>Alphaproteobacteria</taxon>
        <taxon>Sphingomonadales</taxon>
        <taxon>Sphingomonadaceae</taxon>
        <taxon>Novosphingobium</taxon>
    </lineage>
</organism>
<evidence type="ECO:0000259" key="3">
    <source>
        <dbReference type="Pfam" id="PF13739"/>
    </source>
</evidence>
<evidence type="ECO:0000256" key="1">
    <source>
        <dbReference type="SAM" id="MobiDB-lite"/>
    </source>
</evidence>
<feature type="signal peptide" evidence="2">
    <location>
        <begin position="1"/>
        <end position="24"/>
    </location>
</feature>
<dbReference type="PROSITE" id="PS51257">
    <property type="entry name" value="PROKAR_LIPOPROTEIN"/>
    <property type="match status" value="1"/>
</dbReference>
<feature type="domain" description="Deacetylase PdaC" evidence="3">
    <location>
        <begin position="69"/>
        <end position="161"/>
    </location>
</feature>
<dbReference type="Proteomes" id="UP001162802">
    <property type="component" value="Unassembled WGS sequence"/>
</dbReference>
<dbReference type="Pfam" id="PF13739">
    <property type="entry name" value="PdaC"/>
    <property type="match status" value="1"/>
</dbReference>
<feature type="chain" id="PRO_5046427573" evidence="2">
    <location>
        <begin position="25"/>
        <end position="285"/>
    </location>
</feature>
<protein>
    <submittedName>
        <fullName evidence="4">DUF3298 and DUF4163 domain-containing protein</fullName>
    </submittedName>
</protein>
<proteinExistence type="predicted"/>
<dbReference type="RefSeq" id="WP_243801629.1">
    <property type="nucleotide sequence ID" value="NZ_JALHAT010000031.1"/>
</dbReference>
<evidence type="ECO:0000256" key="2">
    <source>
        <dbReference type="SAM" id="SignalP"/>
    </source>
</evidence>
<sequence>MRAKLALGCAGALALMAGGCSGAAAPDTESTARPPAADASAPPAPPEAPPSAAAAEVESPLVEAADLAIEEETDTYEFQFAYPAAAAAIPELKSWFEARREAARRELATASRRDREEAEKSGYPFRPHSFGANWQVVTDLPDWLSLSSEFYTFTGGAHGMSGFDARVWNRKTETLQRATDLFTSPEALSGALRKRFCTALDDKRIERRGGPLDPEGTFSECIDPVRQTVLLGSSNGATFDRIGFQIAPYEAGPYAEGSYEITLPVDGAVMRALKPQYRASFSIPH</sequence>
<dbReference type="InterPro" id="IPR025303">
    <property type="entry name" value="PdaC"/>
</dbReference>
<evidence type="ECO:0000313" key="5">
    <source>
        <dbReference type="Proteomes" id="UP001162802"/>
    </source>
</evidence>
<keyword evidence="2" id="KW-0732">Signal</keyword>
<dbReference type="Gene3D" id="3.30.565.40">
    <property type="entry name" value="Fervidobacterium nodosum Rt17-B1 like"/>
    <property type="match status" value="1"/>
</dbReference>